<dbReference type="EMBL" id="JAGGLB010000033">
    <property type="protein sequence ID" value="MBP1995380.1"/>
    <property type="molecule type" value="Genomic_DNA"/>
</dbReference>
<sequence length="678" mass="71882">MKQAKRLIGMMIVLVCIIWLPSFQIAFADAVEVNVTDYGALGDDAIDDTVAIQNAIDHVNANGGGTVFVPSGTYLVSNLKLYSNMELKGTGWNSILKQNGGVYVVSVNPGAEGVGNTKSNIQIKDIQLMDRSGEGAAFSEHQHILNINAATDVLVDRVKVTGFLGDGIYIGSSNVGGVEVHNERITVRNSYIDGVTKDNRNGISIIDCDGCTVEYNHFTRTTRPNMPGAVDLEPDHDYSIIKNITIRNNTFDDIGGNVGMISVVLGIAQNNMIVPSENIVIENNRGENLTVNSRAITALQRNSGEPLVANGIIIRNNTVSNSLTGGVGLFGVKGVTVENNYFSNLEMPNYIGYDGSPTWDVNYVNNVFHNTGKGSGEGLNIFSTERLLLDGNRFENVGKVNGTQGFAINFIAKENAAPGEGSHLKLKNNTFISFGRTTYAIKNSGYLFTDPTTNEFTNNTFINVSGNDFQYSVPEPTAAQTSLTGVSSAAVGQEFTVNYGLNGVAGAVYAQDIKLDYDSNVMEFVSARSLIEGVALVETVKEPAGKLRLIVASQGSEHAITGNGQIIELTFKAKNVPQTTAGLISITSAALGDVEGNELQAASASISVNITAGGSSGGSIGDINQDGIVSVGDLALIAAHYGKDSSSPDWQQAKKADVNGDGKIDILDLAAVAKKIVE</sequence>
<dbReference type="SMART" id="SM00710">
    <property type="entry name" value="PbH1"/>
    <property type="match status" value="11"/>
</dbReference>
<dbReference type="CDD" id="cd14256">
    <property type="entry name" value="Dockerin_I"/>
    <property type="match status" value="1"/>
</dbReference>
<dbReference type="InterPro" id="IPR016134">
    <property type="entry name" value="Dockerin_dom"/>
</dbReference>
<dbReference type="InterPro" id="IPR002102">
    <property type="entry name" value="Cohesin_dom"/>
</dbReference>
<protein>
    <recommendedName>
        <fullName evidence="1">Probable pectate lyase C</fullName>
    </recommendedName>
</protein>
<name>A0ABS4J807_9BACL</name>
<dbReference type="InterPro" id="IPR002105">
    <property type="entry name" value="Dockerin_1_rpt"/>
</dbReference>
<dbReference type="InterPro" id="IPR008965">
    <property type="entry name" value="CBM2/CBM3_carb-bd_dom_sf"/>
</dbReference>
<evidence type="ECO:0000313" key="4">
    <source>
        <dbReference type="Proteomes" id="UP001519287"/>
    </source>
</evidence>
<dbReference type="InterPro" id="IPR006626">
    <property type="entry name" value="PbH1"/>
</dbReference>
<dbReference type="PROSITE" id="PS00018">
    <property type="entry name" value="EF_HAND_1"/>
    <property type="match status" value="2"/>
</dbReference>
<dbReference type="InterPro" id="IPR012334">
    <property type="entry name" value="Pectin_lyas_fold"/>
</dbReference>
<dbReference type="Pfam" id="PF00963">
    <property type="entry name" value="Cohesin"/>
    <property type="match status" value="1"/>
</dbReference>
<dbReference type="Proteomes" id="UP001519287">
    <property type="component" value="Unassembled WGS sequence"/>
</dbReference>
<dbReference type="SUPFAM" id="SSF63446">
    <property type="entry name" value="Type I dockerin domain"/>
    <property type="match status" value="1"/>
</dbReference>
<dbReference type="Pfam" id="PF12708">
    <property type="entry name" value="Pect-lyase_RHGA_epim"/>
    <property type="match status" value="1"/>
</dbReference>
<proteinExistence type="predicted"/>
<dbReference type="CDD" id="cd08547">
    <property type="entry name" value="Type_II_cohesin"/>
    <property type="match status" value="1"/>
</dbReference>
<dbReference type="Pfam" id="PF13229">
    <property type="entry name" value="Beta_helix"/>
    <property type="match status" value="1"/>
</dbReference>
<dbReference type="SUPFAM" id="SSF51126">
    <property type="entry name" value="Pectin lyase-like"/>
    <property type="match status" value="2"/>
</dbReference>
<reference evidence="3 4" key="1">
    <citation type="submission" date="2021-03" db="EMBL/GenBank/DDBJ databases">
        <title>Genomic Encyclopedia of Type Strains, Phase IV (KMG-IV): sequencing the most valuable type-strain genomes for metagenomic binning, comparative biology and taxonomic classification.</title>
        <authorList>
            <person name="Goeker M."/>
        </authorList>
    </citation>
    <scope>NUCLEOTIDE SEQUENCE [LARGE SCALE GENOMIC DNA]</scope>
    <source>
        <strain evidence="3 4">DSM 26048</strain>
    </source>
</reference>
<dbReference type="Gene3D" id="2.160.20.10">
    <property type="entry name" value="Single-stranded right-handed beta-helix, Pectin lyase-like"/>
    <property type="match status" value="1"/>
</dbReference>
<dbReference type="Gene3D" id="1.10.1330.10">
    <property type="entry name" value="Dockerin domain"/>
    <property type="match status" value="1"/>
</dbReference>
<dbReference type="SUPFAM" id="SSF49384">
    <property type="entry name" value="Carbohydrate-binding domain"/>
    <property type="match status" value="1"/>
</dbReference>
<dbReference type="InterPro" id="IPR036439">
    <property type="entry name" value="Dockerin_dom_sf"/>
</dbReference>
<dbReference type="Gene3D" id="2.60.40.680">
    <property type="match status" value="1"/>
</dbReference>
<dbReference type="Pfam" id="PF00404">
    <property type="entry name" value="Dockerin_1"/>
    <property type="match status" value="1"/>
</dbReference>
<dbReference type="InterPro" id="IPR018247">
    <property type="entry name" value="EF_Hand_1_Ca_BS"/>
</dbReference>
<organism evidence="3 4">
    <name type="scientific">Paenibacillus eucommiae</name>
    <dbReference type="NCBI Taxonomy" id="1355755"/>
    <lineage>
        <taxon>Bacteria</taxon>
        <taxon>Bacillati</taxon>
        <taxon>Bacillota</taxon>
        <taxon>Bacilli</taxon>
        <taxon>Bacillales</taxon>
        <taxon>Paenibacillaceae</taxon>
        <taxon>Paenibacillus</taxon>
    </lineage>
</organism>
<accession>A0ABS4J807</accession>
<comment type="caution">
    <text evidence="3">The sequence shown here is derived from an EMBL/GenBank/DDBJ whole genome shotgun (WGS) entry which is preliminary data.</text>
</comment>
<dbReference type="RefSeq" id="WP_209977184.1">
    <property type="nucleotide sequence ID" value="NZ_JAGGLB010000033.1"/>
</dbReference>
<dbReference type="PROSITE" id="PS51766">
    <property type="entry name" value="DOCKERIN"/>
    <property type="match status" value="1"/>
</dbReference>
<keyword evidence="4" id="KW-1185">Reference proteome</keyword>
<evidence type="ECO:0000259" key="2">
    <source>
        <dbReference type="PROSITE" id="PS51766"/>
    </source>
</evidence>
<evidence type="ECO:0000313" key="3">
    <source>
        <dbReference type="EMBL" id="MBP1995380.1"/>
    </source>
</evidence>
<feature type="domain" description="Dockerin" evidence="2">
    <location>
        <begin position="616"/>
        <end position="678"/>
    </location>
</feature>
<gene>
    <name evidence="3" type="ORF">J2Z66_007022</name>
</gene>
<dbReference type="InterPro" id="IPR011050">
    <property type="entry name" value="Pectin_lyase_fold/virulence"/>
</dbReference>
<dbReference type="InterPro" id="IPR039448">
    <property type="entry name" value="Beta_helix"/>
</dbReference>
<evidence type="ECO:0000256" key="1">
    <source>
        <dbReference type="ARBA" id="ARBA00016512"/>
    </source>
</evidence>
<dbReference type="InterPro" id="IPR024535">
    <property type="entry name" value="RHGA/B-epi-like_pectate_lyase"/>
</dbReference>